<feature type="compositionally biased region" description="Gly residues" evidence="1">
    <location>
        <begin position="277"/>
        <end position="286"/>
    </location>
</feature>
<dbReference type="EMBL" id="FN649171">
    <property type="protein sequence ID" value="CBN75402.1"/>
    <property type="molecule type" value="Genomic_DNA"/>
</dbReference>
<feature type="compositionally biased region" description="Basic and acidic residues" evidence="1">
    <location>
        <begin position="167"/>
        <end position="178"/>
    </location>
</feature>
<feature type="region of interest" description="Disordered" evidence="1">
    <location>
        <begin position="20"/>
        <end position="69"/>
    </location>
</feature>
<feature type="compositionally biased region" description="Basic and acidic residues" evidence="1">
    <location>
        <begin position="287"/>
        <end position="297"/>
    </location>
</feature>
<organism evidence="3 4">
    <name type="scientific">Ectocarpus siliculosus</name>
    <name type="common">Brown alga</name>
    <name type="synonym">Conferva siliculosa</name>
    <dbReference type="NCBI Taxonomy" id="2880"/>
    <lineage>
        <taxon>Eukaryota</taxon>
        <taxon>Sar</taxon>
        <taxon>Stramenopiles</taxon>
        <taxon>Ochrophyta</taxon>
        <taxon>PX clade</taxon>
        <taxon>Phaeophyceae</taxon>
        <taxon>Ectocarpales</taxon>
        <taxon>Ectocarpaceae</taxon>
        <taxon>Ectocarpus</taxon>
    </lineage>
</organism>
<dbReference type="Proteomes" id="UP000002630">
    <property type="component" value="Linkage Group LG32"/>
</dbReference>
<proteinExistence type="predicted"/>
<gene>
    <name evidence="3" type="ORF">Esi_0093_0022</name>
</gene>
<feature type="compositionally biased region" description="Basic and acidic residues" evidence="1">
    <location>
        <begin position="39"/>
        <end position="50"/>
    </location>
</feature>
<feature type="region of interest" description="Disordered" evidence="1">
    <location>
        <begin position="372"/>
        <end position="412"/>
    </location>
</feature>
<keyword evidence="4" id="KW-1185">Reference proteome</keyword>
<feature type="compositionally biased region" description="Polar residues" evidence="1">
    <location>
        <begin position="375"/>
        <end position="388"/>
    </location>
</feature>
<dbReference type="GO" id="GO:0008270">
    <property type="term" value="F:zinc ion binding"/>
    <property type="evidence" value="ECO:0007669"/>
    <property type="project" value="InterPro"/>
</dbReference>
<protein>
    <recommendedName>
        <fullName evidence="2">Zn(2)-C6 fungal-type domain-containing protein</fullName>
    </recommendedName>
</protein>
<feature type="region of interest" description="Disordered" evidence="1">
    <location>
        <begin position="159"/>
        <end position="188"/>
    </location>
</feature>
<feature type="region of interest" description="Disordered" evidence="1">
    <location>
        <begin position="274"/>
        <end position="297"/>
    </location>
</feature>
<dbReference type="PROSITE" id="PS00463">
    <property type="entry name" value="ZN2_CY6_FUNGAL_1"/>
    <property type="match status" value="1"/>
</dbReference>
<dbReference type="PROSITE" id="PS50048">
    <property type="entry name" value="ZN2_CY6_FUNGAL_2"/>
    <property type="match status" value="1"/>
</dbReference>
<dbReference type="SUPFAM" id="SSF57701">
    <property type="entry name" value="Zn2/Cys6 DNA-binding domain"/>
    <property type="match status" value="1"/>
</dbReference>
<dbReference type="EMBL" id="FN649757">
    <property type="protein sequence ID" value="CBN75402.1"/>
    <property type="molecule type" value="Genomic_DNA"/>
</dbReference>
<dbReference type="InterPro" id="IPR036864">
    <property type="entry name" value="Zn2-C6_fun-type_DNA-bd_sf"/>
</dbReference>
<evidence type="ECO:0000313" key="3">
    <source>
        <dbReference type="EMBL" id="CBN75402.1"/>
    </source>
</evidence>
<reference evidence="3 4" key="1">
    <citation type="journal article" date="2010" name="Nature">
        <title>The Ectocarpus genome and the independent evolution of multicellularity in brown algae.</title>
        <authorList>
            <person name="Cock J.M."/>
            <person name="Sterck L."/>
            <person name="Rouze P."/>
            <person name="Scornet D."/>
            <person name="Allen A.E."/>
            <person name="Amoutzias G."/>
            <person name="Anthouard V."/>
            <person name="Artiguenave F."/>
            <person name="Aury J.M."/>
            <person name="Badger J.H."/>
            <person name="Beszteri B."/>
            <person name="Billiau K."/>
            <person name="Bonnet E."/>
            <person name="Bothwell J.H."/>
            <person name="Bowler C."/>
            <person name="Boyen C."/>
            <person name="Brownlee C."/>
            <person name="Carrano C.J."/>
            <person name="Charrier B."/>
            <person name="Cho G.Y."/>
            <person name="Coelho S.M."/>
            <person name="Collen J."/>
            <person name="Corre E."/>
            <person name="Da Silva C."/>
            <person name="Delage L."/>
            <person name="Delaroque N."/>
            <person name="Dittami S.M."/>
            <person name="Doulbeau S."/>
            <person name="Elias M."/>
            <person name="Farnham G."/>
            <person name="Gachon C.M."/>
            <person name="Gschloessl B."/>
            <person name="Heesch S."/>
            <person name="Jabbari K."/>
            <person name="Jubin C."/>
            <person name="Kawai H."/>
            <person name="Kimura K."/>
            <person name="Kloareg B."/>
            <person name="Kupper F.C."/>
            <person name="Lang D."/>
            <person name="Le Bail A."/>
            <person name="Leblanc C."/>
            <person name="Lerouge P."/>
            <person name="Lohr M."/>
            <person name="Lopez P.J."/>
            <person name="Martens C."/>
            <person name="Maumus F."/>
            <person name="Michel G."/>
            <person name="Miranda-Saavedra D."/>
            <person name="Morales J."/>
            <person name="Moreau H."/>
            <person name="Motomura T."/>
            <person name="Nagasato C."/>
            <person name="Napoli C.A."/>
            <person name="Nelson D.R."/>
            <person name="Nyvall-Collen P."/>
            <person name="Peters A.F."/>
            <person name="Pommier C."/>
            <person name="Potin P."/>
            <person name="Poulain J."/>
            <person name="Quesneville H."/>
            <person name="Read B."/>
            <person name="Rensing S.A."/>
            <person name="Ritter A."/>
            <person name="Rousvoal S."/>
            <person name="Samanta M."/>
            <person name="Samson G."/>
            <person name="Schroeder D.C."/>
            <person name="Segurens B."/>
            <person name="Strittmatter M."/>
            <person name="Tonon T."/>
            <person name="Tregear J.W."/>
            <person name="Valentin K."/>
            <person name="von Dassow P."/>
            <person name="Yamagishi T."/>
            <person name="Van de Peer Y."/>
            <person name="Wincker P."/>
        </authorList>
    </citation>
    <scope>NUCLEOTIDE SEQUENCE [LARGE SCALE GENOMIC DNA]</scope>
    <source>
        <strain evidence="4">Ec32 / CCAP1310/4</strain>
    </source>
</reference>
<dbReference type="GO" id="GO:0000981">
    <property type="term" value="F:DNA-binding transcription factor activity, RNA polymerase II-specific"/>
    <property type="evidence" value="ECO:0007669"/>
    <property type="project" value="InterPro"/>
</dbReference>
<dbReference type="InParanoid" id="D8LU12"/>
<accession>D8LU12</accession>
<dbReference type="InterPro" id="IPR001138">
    <property type="entry name" value="Zn2Cys6_DnaBD"/>
</dbReference>
<dbReference type="Pfam" id="PF00172">
    <property type="entry name" value="Zn_clus"/>
    <property type="match status" value="1"/>
</dbReference>
<evidence type="ECO:0000256" key="1">
    <source>
        <dbReference type="SAM" id="MobiDB-lite"/>
    </source>
</evidence>
<feature type="domain" description="Zn(2)-C6 fungal-type" evidence="2">
    <location>
        <begin position="319"/>
        <end position="346"/>
    </location>
</feature>
<dbReference type="AlphaFoldDB" id="D8LU12"/>
<evidence type="ECO:0000259" key="2">
    <source>
        <dbReference type="PROSITE" id="PS50048"/>
    </source>
</evidence>
<dbReference type="CDD" id="cd00067">
    <property type="entry name" value="GAL4"/>
    <property type="match status" value="1"/>
</dbReference>
<evidence type="ECO:0000313" key="4">
    <source>
        <dbReference type="Proteomes" id="UP000002630"/>
    </source>
</evidence>
<feature type="compositionally biased region" description="Gly residues" evidence="1">
    <location>
        <begin position="53"/>
        <end position="69"/>
    </location>
</feature>
<name>D8LU12_ECTSI</name>
<sequence>MCLLSGQASMVRRRAGLDGARLPDADAGGEVSGGCAGTDADRDGPRRGDGEVGDSGDGGGGHGGGGGGGGGGGVAGGCIRGGSTIGRDGEERITLALRVSDSRGAGFGEGGSAHEDRYPHLLACLSPDAVRLVKGRILFRAGGVRSAVRAARGGGGGGDCNWGGHGRGKDGEELERSHGRTGKRQRTTTGLTRSWMGPATCCLTHAKPRWSPSGVLAERVREFVRSPAFMSWVNELRRADAGAAKSYASSFIDGACCSSDEWVDGVRAGGRDHPVVGGIGDGGGAGRKGDGGRGGGRERDPFVFFARFKDEAEGNLRWSCDYCTRRRKDCDSATPCERCRRLSLTCGRTLPARELRARVYQPFPPVMVGKAFASGSRTQSRGSCSRGTAATKRRKGEAGANRTAATADRYLS</sequence>